<dbReference type="AlphaFoldDB" id="A0AAW1YN03"/>
<sequence length="267" mass="29571">MGSIEEEQLGQMVHDFIELDSPTVPIFSASSKSSGALSRSNKSHRCVTKLQVILGSGTSEAEAGILECVLKLMCRNTRDHEYEAEKTTSRRKRWLALRLRMDGYNASLCHTSWLTSLGCTAGEYEYIEIIVGDGIRVIVDIEFKPQFEVARPTPAYNQLTDSLPLIFVGREGQLMKIVSLFCSAAKQSLKERGLHLPPWRTDTYMHSKWLSVSSVSGLTSDDDTHSNNKGIYITESEVKQPNRSRGRLGGGSGCLSAQLSNMTINCC</sequence>
<organism evidence="1 2">
    <name type="scientific">Rubus argutus</name>
    <name type="common">Southern blackberry</name>
    <dbReference type="NCBI Taxonomy" id="59490"/>
    <lineage>
        <taxon>Eukaryota</taxon>
        <taxon>Viridiplantae</taxon>
        <taxon>Streptophyta</taxon>
        <taxon>Embryophyta</taxon>
        <taxon>Tracheophyta</taxon>
        <taxon>Spermatophyta</taxon>
        <taxon>Magnoliopsida</taxon>
        <taxon>eudicotyledons</taxon>
        <taxon>Gunneridae</taxon>
        <taxon>Pentapetalae</taxon>
        <taxon>rosids</taxon>
        <taxon>fabids</taxon>
        <taxon>Rosales</taxon>
        <taxon>Rosaceae</taxon>
        <taxon>Rosoideae</taxon>
        <taxon>Rosoideae incertae sedis</taxon>
        <taxon>Rubus</taxon>
    </lineage>
</organism>
<keyword evidence="2" id="KW-1185">Reference proteome</keyword>
<proteinExistence type="predicted"/>
<dbReference type="Pfam" id="PF04720">
    <property type="entry name" value="PDDEXK_6"/>
    <property type="match status" value="1"/>
</dbReference>
<name>A0AAW1YN03_RUBAR</name>
<dbReference type="InterPro" id="IPR006502">
    <property type="entry name" value="PDDEXK-like"/>
</dbReference>
<gene>
    <name evidence="1" type="ORF">M0R45_005574</name>
</gene>
<evidence type="ECO:0000313" key="1">
    <source>
        <dbReference type="EMBL" id="KAK9950068.1"/>
    </source>
</evidence>
<comment type="caution">
    <text evidence="1">The sequence shown here is derived from an EMBL/GenBank/DDBJ whole genome shotgun (WGS) entry which is preliminary data.</text>
</comment>
<evidence type="ECO:0000313" key="2">
    <source>
        <dbReference type="Proteomes" id="UP001457282"/>
    </source>
</evidence>
<dbReference type="NCBIfam" id="TIGR01615">
    <property type="entry name" value="A_thal_3542"/>
    <property type="match status" value="1"/>
</dbReference>
<dbReference type="PANTHER" id="PTHR31579:SF34">
    <property type="entry name" value="T14N5.3 PROTEIN"/>
    <property type="match status" value="1"/>
</dbReference>
<protein>
    <submittedName>
        <fullName evidence="1">Uncharacterized protein</fullName>
    </submittedName>
</protein>
<dbReference type="Proteomes" id="UP001457282">
    <property type="component" value="Unassembled WGS sequence"/>
</dbReference>
<dbReference type="PANTHER" id="PTHR31579">
    <property type="entry name" value="OS03G0796600 PROTEIN"/>
    <property type="match status" value="1"/>
</dbReference>
<reference evidence="1 2" key="1">
    <citation type="journal article" date="2023" name="G3 (Bethesda)">
        <title>A chromosome-length genome assembly and annotation of blackberry (Rubus argutus, cv. 'Hillquist').</title>
        <authorList>
            <person name="Bruna T."/>
            <person name="Aryal R."/>
            <person name="Dudchenko O."/>
            <person name="Sargent D.J."/>
            <person name="Mead D."/>
            <person name="Buti M."/>
            <person name="Cavallini A."/>
            <person name="Hytonen T."/>
            <person name="Andres J."/>
            <person name="Pham M."/>
            <person name="Weisz D."/>
            <person name="Mascagni F."/>
            <person name="Usai G."/>
            <person name="Natali L."/>
            <person name="Bassil N."/>
            <person name="Fernandez G.E."/>
            <person name="Lomsadze A."/>
            <person name="Armour M."/>
            <person name="Olukolu B."/>
            <person name="Poorten T."/>
            <person name="Britton C."/>
            <person name="Davik J."/>
            <person name="Ashrafi H."/>
            <person name="Aiden E.L."/>
            <person name="Borodovsky M."/>
            <person name="Worthington M."/>
        </authorList>
    </citation>
    <scope>NUCLEOTIDE SEQUENCE [LARGE SCALE GENOMIC DNA]</scope>
    <source>
        <strain evidence="1">PI 553951</strain>
    </source>
</reference>
<accession>A0AAW1YN03</accession>
<dbReference type="EMBL" id="JBEDUW010000001">
    <property type="protein sequence ID" value="KAK9950068.1"/>
    <property type="molecule type" value="Genomic_DNA"/>
</dbReference>